<evidence type="ECO:0000313" key="3">
    <source>
        <dbReference type="Proteomes" id="UP001336020"/>
    </source>
</evidence>
<dbReference type="EMBL" id="JAUTXY010000018">
    <property type="protein sequence ID" value="MEE2061459.1"/>
    <property type="molecule type" value="Genomic_DNA"/>
</dbReference>
<keyword evidence="3" id="KW-1185">Reference proteome</keyword>
<dbReference type="InterPro" id="IPR024520">
    <property type="entry name" value="DUF3558"/>
</dbReference>
<evidence type="ECO:0000313" key="2">
    <source>
        <dbReference type="EMBL" id="MEE2061459.1"/>
    </source>
</evidence>
<dbReference type="PROSITE" id="PS51257">
    <property type="entry name" value="PROKAR_LIPOPROTEIN"/>
    <property type="match status" value="1"/>
</dbReference>
<dbReference type="Pfam" id="PF12079">
    <property type="entry name" value="DUF3558"/>
    <property type="match status" value="1"/>
</dbReference>
<comment type="caution">
    <text evidence="2">The sequence shown here is derived from an EMBL/GenBank/DDBJ whole genome shotgun (WGS) entry which is preliminary data.</text>
</comment>
<evidence type="ECO:0000256" key="1">
    <source>
        <dbReference type="SAM" id="MobiDB-lite"/>
    </source>
</evidence>
<name>A0ABU7LIT3_9NOCA</name>
<dbReference type="Proteomes" id="UP001336020">
    <property type="component" value="Unassembled WGS sequence"/>
</dbReference>
<reference evidence="2 3" key="1">
    <citation type="submission" date="2023-07" db="EMBL/GenBank/DDBJ databases">
        <authorList>
            <person name="Girao M."/>
            <person name="Carvalho M.F."/>
        </authorList>
    </citation>
    <scope>NUCLEOTIDE SEQUENCE [LARGE SCALE GENOMIC DNA]</scope>
    <source>
        <strain evidence="2 3">YIM65754</strain>
    </source>
</reference>
<organism evidence="2 3">
    <name type="scientific">Rhodococcus artemisiae</name>
    <dbReference type="NCBI Taxonomy" id="714159"/>
    <lineage>
        <taxon>Bacteria</taxon>
        <taxon>Bacillati</taxon>
        <taxon>Actinomycetota</taxon>
        <taxon>Actinomycetes</taxon>
        <taxon>Mycobacteriales</taxon>
        <taxon>Nocardiaceae</taxon>
        <taxon>Rhodococcus</taxon>
    </lineage>
</organism>
<dbReference type="RefSeq" id="WP_330136616.1">
    <property type="nucleotide sequence ID" value="NZ_JAUTXY010000018.1"/>
</dbReference>
<feature type="compositionally biased region" description="Low complexity" evidence="1">
    <location>
        <begin position="29"/>
        <end position="43"/>
    </location>
</feature>
<accession>A0ABU7LIT3</accession>
<feature type="region of interest" description="Disordered" evidence="1">
    <location>
        <begin position="20"/>
        <end position="45"/>
    </location>
</feature>
<protein>
    <submittedName>
        <fullName evidence="2">DUF3558 domain-containing protein</fullName>
    </submittedName>
</protein>
<gene>
    <name evidence="2" type="ORF">Q7514_28435</name>
</gene>
<proteinExistence type="predicted"/>
<sequence>MGGWKRVAGSIALIAATTACGTDAPPDDPTSAADTITSTTRTPRVVDESGRPAITFDPCLDLPDDVLVEAQYDPKSKRPSEYPMETYSFLGCSFKSTPPPPGVLDGSRLMILSGNVTLEEEWEKDGHISTHTSVNGRDALLQLDPSNKNTCAINVRTDFGMVTFRRTQFPDDARRLPIDEWCGGLDHAVALFESHLEQ</sequence>